<organism evidence="1 2">
    <name type="scientific">Caerostris darwini</name>
    <dbReference type="NCBI Taxonomy" id="1538125"/>
    <lineage>
        <taxon>Eukaryota</taxon>
        <taxon>Metazoa</taxon>
        <taxon>Ecdysozoa</taxon>
        <taxon>Arthropoda</taxon>
        <taxon>Chelicerata</taxon>
        <taxon>Arachnida</taxon>
        <taxon>Araneae</taxon>
        <taxon>Araneomorphae</taxon>
        <taxon>Entelegynae</taxon>
        <taxon>Araneoidea</taxon>
        <taxon>Araneidae</taxon>
        <taxon>Caerostris</taxon>
    </lineage>
</organism>
<gene>
    <name evidence="1" type="ORF">CDAR_470711</name>
</gene>
<keyword evidence="2" id="KW-1185">Reference proteome</keyword>
<dbReference type="EMBL" id="BPLQ01013035">
    <property type="protein sequence ID" value="GIY69400.1"/>
    <property type="molecule type" value="Genomic_DNA"/>
</dbReference>
<reference evidence="1 2" key="1">
    <citation type="submission" date="2021-06" db="EMBL/GenBank/DDBJ databases">
        <title>Caerostris darwini draft genome.</title>
        <authorList>
            <person name="Kono N."/>
            <person name="Arakawa K."/>
        </authorList>
    </citation>
    <scope>NUCLEOTIDE SEQUENCE [LARGE SCALE GENOMIC DNA]</scope>
</reference>
<evidence type="ECO:0000313" key="2">
    <source>
        <dbReference type="Proteomes" id="UP001054837"/>
    </source>
</evidence>
<evidence type="ECO:0000313" key="1">
    <source>
        <dbReference type="EMBL" id="GIY69400.1"/>
    </source>
</evidence>
<accession>A0AAV4VGH5</accession>
<protein>
    <submittedName>
        <fullName evidence="1">Uncharacterized protein</fullName>
    </submittedName>
</protein>
<dbReference type="AlphaFoldDB" id="A0AAV4VGH5"/>
<comment type="caution">
    <text evidence="1">The sequence shown here is derived from an EMBL/GenBank/DDBJ whole genome shotgun (WGS) entry which is preliminary data.</text>
</comment>
<dbReference type="Proteomes" id="UP001054837">
    <property type="component" value="Unassembled WGS sequence"/>
</dbReference>
<name>A0AAV4VGH5_9ARAC</name>
<proteinExistence type="predicted"/>
<sequence length="125" mass="13411">MAQKKNFKKNNEDVVHVEPPVVIKKEPVEFVPDPSTSADVVIQNVQKDNADAVPVQPAVFVKQEPIEIDPEPSASGDIVIKDEFVVCSEDYIGSSADVPPSIEPTSHVTLSVACLGSSQKSDNGQ</sequence>